<reference evidence="1 2" key="1">
    <citation type="journal article" date="2021" name="Elife">
        <title>Chloroplast acquisition without the gene transfer in kleptoplastic sea slugs, Plakobranchus ocellatus.</title>
        <authorList>
            <person name="Maeda T."/>
            <person name="Takahashi S."/>
            <person name="Yoshida T."/>
            <person name="Shimamura S."/>
            <person name="Takaki Y."/>
            <person name="Nagai Y."/>
            <person name="Toyoda A."/>
            <person name="Suzuki Y."/>
            <person name="Arimoto A."/>
            <person name="Ishii H."/>
            <person name="Satoh N."/>
            <person name="Nishiyama T."/>
            <person name="Hasebe M."/>
            <person name="Maruyama T."/>
            <person name="Minagawa J."/>
            <person name="Obokata J."/>
            <person name="Shigenobu S."/>
        </authorList>
    </citation>
    <scope>NUCLEOTIDE SEQUENCE [LARGE SCALE GENOMIC DNA]</scope>
</reference>
<comment type="caution">
    <text evidence="1">The sequence shown here is derived from an EMBL/GenBank/DDBJ whole genome shotgun (WGS) entry which is preliminary data.</text>
</comment>
<dbReference type="EMBL" id="BMAT01007869">
    <property type="protein sequence ID" value="GFR73170.1"/>
    <property type="molecule type" value="Genomic_DNA"/>
</dbReference>
<evidence type="ECO:0000313" key="2">
    <source>
        <dbReference type="Proteomes" id="UP000762676"/>
    </source>
</evidence>
<gene>
    <name evidence="1" type="ORF">ElyMa_003860300</name>
</gene>
<organism evidence="1 2">
    <name type="scientific">Elysia marginata</name>
    <dbReference type="NCBI Taxonomy" id="1093978"/>
    <lineage>
        <taxon>Eukaryota</taxon>
        <taxon>Metazoa</taxon>
        <taxon>Spiralia</taxon>
        <taxon>Lophotrochozoa</taxon>
        <taxon>Mollusca</taxon>
        <taxon>Gastropoda</taxon>
        <taxon>Heterobranchia</taxon>
        <taxon>Euthyneura</taxon>
        <taxon>Panpulmonata</taxon>
        <taxon>Sacoglossa</taxon>
        <taxon>Placobranchoidea</taxon>
        <taxon>Plakobranchidae</taxon>
        <taxon>Elysia</taxon>
    </lineage>
</organism>
<dbReference type="AlphaFoldDB" id="A0AAV4FJZ4"/>
<name>A0AAV4FJZ4_9GAST</name>
<protein>
    <submittedName>
        <fullName evidence="1">Uncharacterized protein</fullName>
    </submittedName>
</protein>
<proteinExistence type="predicted"/>
<keyword evidence="2" id="KW-1185">Reference proteome</keyword>
<evidence type="ECO:0000313" key="1">
    <source>
        <dbReference type="EMBL" id="GFR73170.1"/>
    </source>
</evidence>
<sequence length="109" mass="12127">MLVCMVGSLVPGPQKSISNQIREPTGCLPPIETNSFIVIRNGGCKRGVTMSHIDFNLRLMSAIIMMIKMASPLRCSNRCSSRIDYHYKAAIELYLWEKRPIACVAQALA</sequence>
<dbReference type="Proteomes" id="UP000762676">
    <property type="component" value="Unassembled WGS sequence"/>
</dbReference>
<accession>A0AAV4FJZ4</accession>